<dbReference type="GO" id="GO:0000976">
    <property type="term" value="F:transcription cis-regulatory region binding"/>
    <property type="evidence" value="ECO:0007669"/>
    <property type="project" value="TreeGrafter"/>
</dbReference>
<proteinExistence type="predicted"/>
<comment type="caution">
    <text evidence="10">The sequence shown here is derived from an EMBL/GenBank/DDBJ whole genome shotgun (WGS) entry which is preliminary data.</text>
</comment>
<reference evidence="10" key="1">
    <citation type="submission" date="2021-01" db="EMBL/GenBank/DDBJ databases">
        <title>Modified the classification status of verrucomicrobia.</title>
        <authorList>
            <person name="Feng X."/>
        </authorList>
    </citation>
    <scope>NUCLEOTIDE SEQUENCE</scope>
    <source>
        <strain evidence="10">_KCTC 22039</strain>
    </source>
</reference>
<evidence type="ECO:0000256" key="5">
    <source>
        <dbReference type="ARBA" id="ARBA00023163"/>
    </source>
</evidence>
<dbReference type="Gene3D" id="6.10.250.690">
    <property type="match status" value="1"/>
</dbReference>
<dbReference type="FunFam" id="3.40.50.2300:FF:000001">
    <property type="entry name" value="DNA-binding response regulator PhoB"/>
    <property type="match status" value="1"/>
</dbReference>
<evidence type="ECO:0000256" key="7">
    <source>
        <dbReference type="PROSITE-ProRule" id="PRU01091"/>
    </source>
</evidence>
<dbReference type="GO" id="GO:0032993">
    <property type="term" value="C:protein-DNA complex"/>
    <property type="evidence" value="ECO:0007669"/>
    <property type="project" value="TreeGrafter"/>
</dbReference>
<dbReference type="InterPro" id="IPR001867">
    <property type="entry name" value="OmpR/PhoB-type_DNA-bd"/>
</dbReference>
<dbReference type="InterPro" id="IPR039420">
    <property type="entry name" value="WalR-like"/>
</dbReference>
<dbReference type="InterPro" id="IPR001789">
    <property type="entry name" value="Sig_transdc_resp-reg_receiver"/>
</dbReference>
<keyword evidence="1 6" id="KW-0597">Phosphoprotein</keyword>
<feature type="domain" description="OmpR/PhoB-type" evidence="9">
    <location>
        <begin position="127"/>
        <end position="223"/>
    </location>
</feature>
<gene>
    <name evidence="10" type="ORF">JIN82_11720</name>
</gene>
<evidence type="ECO:0000259" key="9">
    <source>
        <dbReference type="PROSITE" id="PS51755"/>
    </source>
</evidence>
<dbReference type="PROSITE" id="PS51755">
    <property type="entry name" value="OMPR_PHOB"/>
    <property type="match status" value="1"/>
</dbReference>
<protein>
    <submittedName>
        <fullName evidence="10">Response regulator transcription factor</fullName>
    </submittedName>
</protein>
<dbReference type="Gene3D" id="1.10.10.10">
    <property type="entry name" value="Winged helix-like DNA-binding domain superfamily/Winged helix DNA-binding domain"/>
    <property type="match status" value="1"/>
</dbReference>
<evidence type="ECO:0000313" key="10">
    <source>
        <dbReference type="EMBL" id="MBK1791821.1"/>
    </source>
</evidence>
<dbReference type="Pfam" id="PF00072">
    <property type="entry name" value="Response_reg"/>
    <property type="match status" value="1"/>
</dbReference>
<dbReference type="Proteomes" id="UP000624703">
    <property type="component" value="Unassembled WGS sequence"/>
</dbReference>
<dbReference type="InterPro" id="IPR011006">
    <property type="entry name" value="CheY-like_superfamily"/>
</dbReference>
<dbReference type="AlphaFoldDB" id="A0A8J7MFJ3"/>
<sequence length="224" mass="25908">MKVLIVEDEVDIADLISFNLKRKDYETFMAHDGIRGLEMAQEIQPDIVILDLMMPGMDGRDVFKQMKRDARTMNIPVIMLTALGQTEDRIKGLELGADDYLTKPFSTKELVLRVEAILKRTTQKTGSTKFKLGPFNFDKNTLSFYIHSERVDLTSTEFKLMLYLCERGSAVQDRHQILREVWGYSDDVHTRTLDTHMKRLRNKLGEHAHLLETVRGKGYRINAE</sequence>
<dbReference type="EMBL" id="JAENIM010000041">
    <property type="protein sequence ID" value="MBK1791821.1"/>
    <property type="molecule type" value="Genomic_DNA"/>
</dbReference>
<dbReference type="SUPFAM" id="SSF52172">
    <property type="entry name" value="CheY-like"/>
    <property type="match status" value="1"/>
</dbReference>
<dbReference type="SUPFAM" id="SSF46894">
    <property type="entry name" value="C-terminal effector domain of the bipartite response regulators"/>
    <property type="match status" value="1"/>
</dbReference>
<keyword evidence="3" id="KW-0805">Transcription regulation</keyword>
<keyword evidence="5" id="KW-0804">Transcription</keyword>
<dbReference type="PANTHER" id="PTHR48111:SF21">
    <property type="entry name" value="DNA-BINDING DUAL MASTER TRANSCRIPTIONAL REGULATOR RPAA"/>
    <property type="match status" value="1"/>
</dbReference>
<feature type="domain" description="Response regulatory" evidence="8">
    <location>
        <begin position="2"/>
        <end position="118"/>
    </location>
</feature>
<dbReference type="Gene3D" id="3.40.50.2300">
    <property type="match status" value="1"/>
</dbReference>
<dbReference type="PROSITE" id="PS50110">
    <property type="entry name" value="RESPONSE_REGULATORY"/>
    <property type="match status" value="1"/>
</dbReference>
<dbReference type="PANTHER" id="PTHR48111">
    <property type="entry name" value="REGULATOR OF RPOS"/>
    <property type="match status" value="1"/>
</dbReference>
<feature type="modified residue" description="4-aspartylphosphate" evidence="6">
    <location>
        <position position="51"/>
    </location>
</feature>
<dbReference type="InterPro" id="IPR036388">
    <property type="entry name" value="WH-like_DNA-bd_sf"/>
</dbReference>
<dbReference type="InterPro" id="IPR016032">
    <property type="entry name" value="Sig_transdc_resp-reg_C-effctor"/>
</dbReference>
<dbReference type="GO" id="GO:0006355">
    <property type="term" value="P:regulation of DNA-templated transcription"/>
    <property type="evidence" value="ECO:0007669"/>
    <property type="project" value="InterPro"/>
</dbReference>
<keyword evidence="4 7" id="KW-0238">DNA-binding</keyword>
<dbReference type="GO" id="GO:0000156">
    <property type="term" value="F:phosphorelay response regulator activity"/>
    <property type="evidence" value="ECO:0007669"/>
    <property type="project" value="TreeGrafter"/>
</dbReference>
<evidence type="ECO:0000313" key="11">
    <source>
        <dbReference type="Proteomes" id="UP000624703"/>
    </source>
</evidence>
<feature type="DNA-binding region" description="OmpR/PhoB-type" evidence="7">
    <location>
        <begin position="127"/>
        <end position="223"/>
    </location>
</feature>
<evidence type="ECO:0000256" key="2">
    <source>
        <dbReference type="ARBA" id="ARBA00023012"/>
    </source>
</evidence>
<dbReference type="GO" id="GO:0005829">
    <property type="term" value="C:cytosol"/>
    <property type="evidence" value="ECO:0007669"/>
    <property type="project" value="TreeGrafter"/>
</dbReference>
<keyword evidence="11" id="KW-1185">Reference proteome</keyword>
<organism evidence="10 11">
    <name type="scientific">Persicirhabdus sediminis</name>
    <dbReference type="NCBI Taxonomy" id="454144"/>
    <lineage>
        <taxon>Bacteria</taxon>
        <taxon>Pseudomonadati</taxon>
        <taxon>Verrucomicrobiota</taxon>
        <taxon>Verrucomicrobiia</taxon>
        <taxon>Verrucomicrobiales</taxon>
        <taxon>Verrucomicrobiaceae</taxon>
        <taxon>Persicirhabdus</taxon>
    </lineage>
</organism>
<name>A0A8J7MFJ3_9BACT</name>
<dbReference type="CDD" id="cd00383">
    <property type="entry name" value="trans_reg_C"/>
    <property type="match status" value="1"/>
</dbReference>
<dbReference type="RefSeq" id="WP_200311836.1">
    <property type="nucleotide sequence ID" value="NZ_JAENIM010000041.1"/>
</dbReference>
<dbReference type="Pfam" id="PF00486">
    <property type="entry name" value="Trans_reg_C"/>
    <property type="match status" value="1"/>
</dbReference>
<evidence type="ECO:0000256" key="4">
    <source>
        <dbReference type="ARBA" id="ARBA00023125"/>
    </source>
</evidence>
<evidence type="ECO:0000256" key="1">
    <source>
        <dbReference type="ARBA" id="ARBA00022553"/>
    </source>
</evidence>
<keyword evidence="2" id="KW-0902">Two-component regulatory system</keyword>
<evidence type="ECO:0000256" key="3">
    <source>
        <dbReference type="ARBA" id="ARBA00023015"/>
    </source>
</evidence>
<dbReference type="SMART" id="SM00862">
    <property type="entry name" value="Trans_reg_C"/>
    <property type="match status" value="1"/>
</dbReference>
<accession>A0A8J7MFJ3</accession>
<dbReference type="SMART" id="SM00448">
    <property type="entry name" value="REC"/>
    <property type="match status" value="1"/>
</dbReference>
<evidence type="ECO:0000256" key="6">
    <source>
        <dbReference type="PROSITE-ProRule" id="PRU00169"/>
    </source>
</evidence>
<evidence type="ECO:0000259" key="8">
    <source>
        <dbReference type="PROSITE" id="PS50110"/>
    </source>
</evidence>